<organism evidence="2 3">
    <name type="scientific">Haloferax massiliensis</name>
    <dbReference type="NCBI Taxonomy" id="1476858"/>
    <lineage>
        <taxon>Archaea</taxon>
        <taxon>Methanobacteriati</taxon>
        <taxon>Methanobacteriota</taxon>
        <taxon>Stenosarchaea group</taxon>
        <taxon>Halobacteria</taxon>
        <taxon>Halobacteriales</taxon>
        <taxon>Haloferacaceae</taxon>
        <taxon>Haloferax</taxon>
    </lineage>
</organism>
<protein>
    <submittedName>
        <fullName evidence="2">31-O-demethyl-FK506 methyltransferase FkbM</fullName>
    </submittedName>
</protein>
<accession>A0A0D6JSN1</accession>
<dbReference type="GO" id="GO:0032259">
    <property type="term" value="P:methylation"/>
    <property type="evidence" value="ECO:0007669"/>
    <property type="project" value="UniProtKB-KW"/>
</dbReference>
<proteinExistence type="predicted"/>
<dbReference type="Gene3D" id="3.40.50.150">
    <property type="entry name" value="Vaccinia Virus protein VP39"/>
    <property type="match status" value="1"/>
</dbReference>
<dbReference type="PANTHER" id="PTHR34203:SF15">
    <property type="entry name" value="SLL1173 PROTEIN"/>
    <property type="match status" value="1"/>
</dbReference>
<evidence type="ECO:0000259" key="1">
    <source>
        <dbReference type="Pfam" id="PF05050"/>
    </source>
</evidence>
<dbReference type="PANTHER" id="PTHR34203">
    <property type="entry name" value="METHYLTRANSFERASE, FKBM FAMILY PROTEIN"/>
    <property type="match status" value="1"/>
</dbReference>
<keyword evidence="2" id="KW-0489">Methyltransferase</keyword>
<name>A0A0D6JSN1_9EURY</name>
<keyword evidence="2" id="KW-0808">Transferase</keyword>
<dbReference type="EMBL" id="CSTE01000002">
    <property type="protein sequence ID" value="CQR50653.1"/>
    <property type="molecule type" value="Genomic_DNA"/>
</dbReference>
<reference evidence="3" key="1">
    <citation type="submission" date="2015-03" db="EMBL/GenBank/DDBJ databases">
        <authorList>
            <person name="Urmite Genomes"/>
        </authorList>
    </citation>
    <scope>NUCLEOTIDE SEQUENCE [LARGE SCALE GENOMIC DNA]</scope>
    <source>
        <strain evidence="3">Arc-Hr</strain>
    </source>
</reference>
<keyword evidence="3" id="KW-1185">Reference proteome</keyword>
<evidence type="ECO:0000313" key="3">
    <source>
        <dbReference type="Proteomes" id="UP000198902"/>
    </source>
</evidence>
<dbReference type="InterPro" id="IPR052514">
    <property type="entry name" value="SAM-dependent_MTase"/>
</dbReference>
<dbReference type="GO" id="GO:0008168">
    <property type="term" value="F:methyltransferase activity"/>
    <property type="evidence" value="ECO:0007669"/>
    <property type="project" value="UniProtKB-KW"/>
</dbReference>
<dbReference type="InterPro" id="IPR029063">
    <property type="entry name" value="SAM-dependent_MTases_sf"/>
</dbReference>
<dbReference type="InterPro" id="IPR006342">
    <property type="entry name" value="FkbM_mtfrase"/>
</dbReference>
<gene>
    <name evidence="2" type="primary">fkbM_1</name>
    <name evidence="2" type="ORF">BN996_02136</name>
</gene>
<dbReference type="Proteomes" id="UP000198902">
    <property type="component" value="Unassembled WGS sequence"/>
</dbReference>
<evidence type="ECO:0000313" key="2">
    <source>
        <dbReference type="EMBL" id="CQR50653.1"/>
    </source>
</evidence>
<dbReference type="Pfam" id="PF05050">
    <property type="entry name" value="Methyltransf_21"/>
    <property type="match status" value="1"/>
</dbReference>
<feature type="domain" description="Methyltransferase FkbM" evidence="1">
    <location>
        <begin position="72"/>
        <end position="237"/>
    </location>
</feature>
<dbReference type="AlphaFoldDB" id="A0A0D6JSN1"/>
<dbReference type="NCBIfam" id="TIGR01444">
    <property type="entry name" value="fkbM_fam"/>
    <property type="match status" value="1"/>
</dbReference>
<sequence length="258" mass="28107">MSLLHPVSAARHLAYSLHYALVRANYERRLVATKKHVGRTSFRSYELYNRHGNDVLLQALLLGLDDGDVVVDVGANTGTYTLAVAASEPSARVVAVEPHPGVVDQLRANVEVNDFDDRVDLLDCGLGEADESRAFHLSSYDELGSFSRDHASAWAARVVDTASVSMRRLDSLVDSGTVPPPDHLKVDVEGFGLNVLRGAEAVLGEHRPTVYFELHDARGSHDEAAAKALLREAGYELVPVREGWVCEPRARTDATQSG</sequence>
<dbReference type="SUPFAM" id="SSF53335">
    <property type="entry name" value="S-adenosyl-L-methionine-dependent methyltransferases"/>
    <property type="match status" value="1"/>
</dbReference>